<dbReference type="SUPFAM" id="SSF55874">
    <property type="entry name" value="ATPase domain of HSP90 chaperone/DNA topoisomerase II/histidine kinase"/>
    <property type="match status" value="1"/>
</dbReference>
<evidence type="ECO:0000256" key="4">
    <source>
        <dbReference type="ARBA" id="ARBA00022553"/>
    </source>
</evidence>
<dbReference type="PRINTS" id="PR00344">
    <property type="entry name" value="BCTRLSENSOR"/>
</dbReference>
<evidence type="ECO:0000256" key="5">
    <source>
        <dbReference type="ARBA" id="ARBA00022777"/>
    </source>
</evidence>
<dbReference type="Proteomes" id="UP001240236">
    <property type="component" value="Unassembled WGS sequence"/>
</dbReference>
<keyword evidence="7" id="KW-0472">Membrane</keyword>
<dbReference type="Gene3D" id="3.30.565.10">
    <property type="entry name" value="Histidine kinase-like ATPase, C-terminal domain"/>
    <property type="match status" value="1"/>
</dbReference>
<dbReference type="Pfam" id="PF02518">
    <property type="entry name" value="HATPase_c"/>
    <property type="match status" value="1"/>
</dbReference>
<feature type="transmembrane region" description="Helical" evidence="7">
    <location>
        <begin position="151"/>
        <end position="174"/>
    </location>
</feature>
<dbReference type="SUPFAM" id="SSF47384">
    <property type="entry name" value="Homodimeric domain of signal transducing histidine kinase"/>
    <property type="match status" value="1"/>
</dbReference>
<dbReference type="PANTHER" id="PTHR43547">
    <property type="entry name" value="TWO-COMPONENT HISTIDINE KINASE"/>
    <property type="match status" value="1"/>
</dbReference>
<dbReference type="Gene3D" id="1.10.287.130">
    <property type="match status" value="1"/>
</dbReference>
<keyword evidence="5 9" id="KW-0808">Transferase</keyword>
<comment type="subcellular location">
    <subcellularLocation>
        <location evidence="2">Cell membrane</location>
    </subcellularLocation>
</comment>
<evidence type="ECO:0000256" key="7">
    <source>
        <dbReference type="SAM" id="Phobius"/>
    </source>
</evidence>
<evidence type="ECO:0000313" key="10">
    <source>
        <dbReference type="Proteomes" id="UP001240236"/>
    </source>
</evidence>
<organism evidence="9 10">
    <name type="scientific">Catenuloplanes indicus</name>
    <dbReference type="NCBI Taxonomy" id="137267"/>
    <lineage>
        <taxon>Bacteria</taxon>
        <taxon>Bacillati</taxon>
        <taxon>Actinomycetota</taxon>
        <taxon>Actinomycetes</taxon>
        <taxon>Micromonosporales</taxon>
        <taxon>Micromonosporaceae</taxon>
        <taxon>Catenuloplanes</taxon>
    </lineage>
</organism>
<keyword evidence="4" id="KW-0597">Phosphoprotein</keyword>
<sequence length="407" mass="42864">MSVPVRRDGWTAAERRAVRRARWQIGLLAGLVVAGLVALVGGVSYAMLVQGQTVQIRRELHWSAQHGVPGGPPGCTWLILLSGGTLDTGAVPPPPGFPLHDAIDAVAASGRAQEATIARNGTVYVVLTERRGADTVQAVFDTRYQRADRRLLLRALGVAESIGLVTALLTGLFVGGRAVAPLADALSRQRRFVADASHELRTPIARVHTRAQLLARRPALLPEHRTDLDRLIGNTRLLGEIVDDLLLSARLDADDRLATASRIDLAALVRDAVAQDADRAAARGVTLAADGVAAPLAVPGIPSALRRVVSELVGNALAHTPPGGTVLVRATTAGGTAVLEVVDSGQGLDPADTERIFHRFHRGRSTRPGFGIGLALVREVVEKHGGTIRAAGRPGEGATFTVRLPLA</sequence>
<evidence type="ECO:0000313" key="9">
    <source>
        <dbReference type="EMBL" id="MDQ0363802.1"/>
    </source>
</evidence>
<keyword evidence="7" id="KW-0812">Transmembrane</keyword>
<dbReference type="EMBL" id="JAUSUZ010000001">
    <property type="protein sequence ID" value="MDQ0363802.1"/>
    <property type="molecule type" value="Genomic_DNA"/>
</dbReference>
<dbReference type="GO" id="GO:0000155">
    <property type="term" value="F:phosphorelay sensor kinase activity"/>
    <property type="evidence" value="ECO:0007669"/>
    <property type="project" value="InterPro"/>
</dbReference>
<evidence type="ECO:0000256" key="3">
    <source>
        <dbReference type="ARBA" id="ARBA00012438"/>
    </source>
</evidence>
<feature type="transmembrane region" description="Helical" evidence="7">
    <location>
        <begin position="25"/>
        <end position="48"/>
    </location>
</feature>
<reference evidence="9 10" key="1">
    <citation type="submission" date="2023-07" db="EMBL/GenBank/DDBJ databases">
        <title>Sequencing the genomes of 1000 actinobacteria strains.</title>
        <authorList>
            <person name="Klenk H.-P."/>
        </authorList>
    </citation>
    <scope>NUCLEOTIDE SEQUENCE [LARGE SCALE GENOMIC DNA]</scope>
    <source>
        <strain evidence="9 10">DSM 44709</strain>
    </source>
</reference>
<dbReference type="SMART" id="SM00388">
    <property type="entry name" value="HisKA"/>
    <property type="match status" value="1"/>
</dbReference>
<dbReference type="GO" id="GO:0005886">
    <property type="term" value="C:plasma membrane"/>
    <property type="evidence" value="ECO:0007669"/>
    <property type="project" value="UniProtKB-SubCell"/>
</dbReference>
<dbReference type="AlphaFoldDB" id="A0AAE3VV70"/>
<dbReference type="PROSITE" id="PS50109">
    <property type="entry name" value="HIS_KIN"/>
    <property type="match status" value="1"/>
</dbReference>
<dbReference type="CDD" id="cd00082">
    <property type="entry name" value="HisKA"/>
    <property type="match status" value="1"/>
</dbReference>
<protein>
    <recommendedName>
        <fullName evidence="3">histidine kinase</fullName>
        <ecNumber evidence="3">2.7.13.3</ecNumber>
    </recommendedName>
</protein>
<proteinExistence type="predicted"/>
<evidence type="ECO:0000256" key="1">
    <source>
        <dbReference type="ARBA" id="ARBA00000085"/>
    </source>
</evidence>
<dbReference type="InterPro" id="IPR003661">
    <property type="entry name" value="HisK_dim/P_dom"/>
</dbReference>
<keyword evidence="7" id="KW-1133">Transmembrane helix</keyword>
<comment type="catalytic activity">
    <reaction evidence="1">
        <text>ATP + protein L-histidine = ADP + protein N-phospho-L-histidine.</text>
        <dbReference type="EC" id="2.7.13.3"/>
    </reaction>
</comment>
<dbReference type="InterPro" id="IPR005467">
    <property type="entry name" value="His_kinase_dom"/>
</dbReference>
<dbReference type="EC" id="2.7.13.3" evidence="3"/>
<dbReference type="SMART" id="SM00387">
    <property type="entry name" value="HATPase_c"/>
    <property type="match status" value="1"/>
</dbReference>
<name>A0AAE3VV70_9ACTN</name>
<dbReference type="PANTHER" id="PTHR43547:SF2">
    <property type="entry name" value="HYBRID SIGNAL TRANSDUCTION HISTIDINE KINASE C"/>
    <property type="match status" value="1"/>
</dbReference>
<comment type="caution">
    <text evidence="9">The sequence shown here is derived from an EMBL/GenBank/DDBJ whole genome shotgun (WGS) entry which is preliminary data.</text>
</comment>
<feature type="domain" description="Histidine kinase" evidence="8">
    <location>
        <begin position="195"/>
        <end position="407"/>
    </location>
</feature>
<keyword evidence="10" id="KW-1185">Reference proteome</keyword>
<keyword evidence="6" id="KW-0902">Two-component regulatory system</keyword>
<dbReference type="InterPro" id="IPR003594">
    <property type="entry name" value="HATPase_dom"/>
</dbReference>
<accession>A0AAE3VV70</accession>
<evidence type="ECO:0000256" key="2">
    <source>
        <dbReference type="ARBA" id="ARBA00004236"/>
    </source>
</evidence>
<dbReference type="InterPro" id="IPR004358">
    <property type="entry name" value="Sig_transdc_His_kin-like_C"/>
</dbReference>
<evidence type="ECO:0000256" key="6">
    <source>
        <dbReference type="ARBA" id="ARBA00023012"/>
    </source>
</evidence>
<dbReference type="Pfam" id="PF00512">
    <property type="entry name" value="HisKA"/>
    <property type="match status" value="1"/>
</dbReference>
<evidence type="ECO:0000259" key="8">
    <source>
        <dbReference type="PROSITE" id="PS50109"/>
    </source>
</evidence>
<gene>
    <name evidence="9" type="ORF">J2S42_000471</name>
</gene>
<dbReference type="InterPro" id="IPR036097">
    <property type="entry name" value="HisK_dim/P_sf"/>
</dbReference>
<keyword evidence="5 9" id="KW-0418">Kinase</keyword>
<dbReference type="InterPro" id="IPR036890">
    <property type="entry name" value="HATPase_C_sf"/>
</dbReference>
<dbReference type="RefSeq" id="WP_307234719.1">
    <property type="nucleotide sequence ID" value="NZ_JAUSUZ010000001.1"/>
</dbReference>